<feature type="transmembrane region" description="Helical" evidence="6">
    <location>
        <begin position="91"/>
        <end position="119"/>
    </location>
</feature>
<evidence type="ECO:0000256" key="4">
    <source>
        <dbReference type="ARBA" id="ARBA00023136"/>
    </source>
</evidence>
<feature type="region of interest" description="Disordered" evidence="5">
    <location>
        <begin position="499"/>
        <end position="519"/>
    </location>
</feature>
<gene>
    <name evidence="7" type="ORF">CYCCA115_LOCUS7329</name>
</gene>
<feature type="compositionally biased region" description="Basic residues" evidence="5">
    <location>
        <begin position="172"/>
        <end position="184"/>
    </location>
</feature>
<evidence type="ECO:0000256" key="1">
    <source>
        <dbReference type="ARBA" id="ARBA00004141"/>
    </source>
</evidence>
<comment type="subcellular location">
    <subcellularLocation>
        <location evidence="1">Membrane</location>
        <topology evidence="1">Multi-pass membrane protein</topology>
    </subcellularLocation>
</comment>
<accession>A0AAD2CTL3</accession>
<dbReference type="EMBL" id="CAKOGP040001001">
    <property type="protein sequence ID" value="CAJ1941053.1"/>
    <property type="molecule type" value="Genomic_DNA"/>
</dbReference>
<evidence type="ECO:0000256" key="5">
    <source>
        <dbReference type="SAM" id="MobiDB-lite"/>
    </source>
</evidence>
<reference evidence="7" key="1">
    <citation type="submission" date="2023-08" db="EMBL/GenBank/DDBJ databases">
        <authorList>
            <person name="Audoor S."/>
            <person name="Bilcke G."/>
        </authorList>
    </citation>
    <scope>NUCLEOTIDE SEQUENCE</scope>
</reference>
<comment type="caution">
    <text evidence="7">The sequence shown here is derived from an EMBL/GenBank/DDBJ whole genome shotgun (WGS) entry which is preliminary data.</text>
</comment>
<sequence>MNQATTAAIWYQGMLSIYFLLTTRYGMKNATIAKRIEPLMHIVALGYPIGTAIVGAGMGIYGERAGAASCYVRSYDKSSASDQDEKSTTDAVMYMFFAIPVLTVFICLVFNNISIYLFVRHYTRKCSSKEGKDPAPANTNVSFGWSERSALPMQSSQGSSRNASTTNQPTTRQHRRNNDKRSTRKLASQSQRLQLVCSQAFLFVLAFVLCHTWNVAMEILQGSVQNRADETEMMMKYYPLAVVQATLLPLQGLFNMIIFLRPKYLMLRLEFPIEGRLWTAQRIFLGNQLRPAGASGRRVGRAPVDNVVNRRCEAESDTDAATGDMEGSGLAPSRLPRNMISSLTASGGDFDGSAADGLQGEELQKNARTQGLGSQGAPTGLASGHNRLPSLGAISELSESVFDLTPYQANGSHLFTSSVTLPILTEPSESRWKGAGTTAASCLQSRGSDLGDTEKSHRTDSSLKIPRRKPEISDLPIQAPRRPSDICNVSDSPIRIPKRTFDAPIDSPTGSCSSSTSDLSPVINSKRVTMPHIGSARGKLPFDMPLAPPERFLSLPPSDIED</sequence>
<feature type="transmembrane region" description="Helical" evidence="6">
    <location>
        <begin position="39"/>
        <end position="61"/>
    </location>
</feature>
<keyword evidence="3 6" id="KW-1133">Transmembrane helix</keyword>
<feature type="transmembrane region" description="Helical" evidence="6">
    <location>
        <begin position="6"/>
        <end position="27"/>
    </location>
</feature>
<keyword evidence="2 6" id="KW-0812">Transmembrane</keyword>
<proteinExistence type="predicted"/>
<dbReference type="Gene3D" id="1.20.1070.10">
    <property type="entry name" value="Rhodopsin 7-helix transmembrane proteins"/>
    <property type="match status" value="1"/>
</dbReference>
<dbReference type="GO" id="GO:0005886">
    <property type="term" value="C:plasma membrane"/>
    <property type="evidence" value="ECO:0007669"/>
    <property type="project" value="TreeGrafter"/>
</dbReference>
<dbReference type="Proteomes" id="UP001295423">
    <property type="component" value="Unassembled WGS sequence"/>
</dbReference>
<evidence type="ECO:0000256" key="3">
    <source>
        <dbReference type="ARBA" id="ARBA00022989"/>
    </source>
</evidence>
<feature type="compositionally biased region" description="Basic and acidic residues" evidence="5">
    <location>
        <begin position="452"/>
        <end position="461"/>
    </location>
</feature>
<keyword evidence="4 6" id="KW-0472">Membrane</keyword>
<keyword evidence="8" id="KW-1185">Reference proteome</keyword>
<feature type="compositionally biased region" description="Polar residues" evidence="5">
    <location>
        <begin position="152"/>
        <end position="171"/>
    </location>
</feature>
<dbReference type="GO" id="GO:0004930">
    <property type="term" value="F:G protein-coupled receptor activity"/>
    <property type="evidence" value="ECO:0007669"/>
    <property type="project" value="TreeGrafter"/>
</dbReference>
<protein>
    <submittedName>
        <fullName evidence="7">Uncharacterized protein</fullName>
    </submittedName>
</protein>
<evidence type="ECO:0000313" key="7">
    <source>
        <dbReference type="EMBL" id="CAJ1941053.1"/>
    </source>
</evidence>
<evidence type="ECO:0000256" key="6">
    <source>
        <dbReference type="SAM" id="Phobius"/>
    </source>
</evidence>
<feature type="compositionally biased region" description="Low complexity" evidence="5">
    <location>
        <begin position="506"/>
        <end position="519"/>
    </location>
</feature>
<dbReference type="AlphaFoldDB" id="A0AAD2CTL3"/>
<feature type="transmembrane region" description="Helical" evidence="6">
    <location>
        <begin position="193"/>
        <end position="217"/>
    </location>
</feature>
<feature type="region of interest" description="Disordered" evidence="5">
    <location>
        <begin position="310"/>
        <end position="336"/>
    </location>
</feature>
<feature type="region of interest" description="Disordered" evidence="5">
    <location>
        <begin position="540"/>
        <end position="562"/>
    </location>
</feature>
<organism evidence="7 8">
    <name type="scientific">Cylindrotheca closterium</name>
    <dbReference type="NCBI Taxonomy" id="2856"/>
    <lineage>
        <taxon>Eukaryota</taxon>
        <taxon>Sar</taxon>
        <taxon>Stramenopiles</taxon>
        <taxon>Ochrophyta</taxon>
        <taxon>Bacillariophyta</taxon>
        <taxon>Bacillariophyceae</taxon>
        <taxon>Bacillariophycidae</taxon>
        <taxon>Bacillariales</taxon>
        <taxon>Bacillariaceae</taxon>
        <taxon>Cylindrotheca</taxon>
    </lineage>
</organism>
<evidence type="ECO:0000256" key="2">
    <source>
        <dbReference type="ARBA" id="ARBA00022692"/>
    </source>
</evidence>
<feature type="transmembrane region" description="Helical" evidence="6">
    <location>
        <begin position="237"/>
        <end position="260"/>
    </location>
</feature>
<feature type="region of interest" description="Disordered" evidence="5">
    <location>
        <begin position="430"/>
        <end position="463"/>
    </location>
</feature>
<feature type="region of interest" description="Disordered" evidence="5">
    <location>
        <begin position="152"/>
        <end position="184"/>
    </location>
</feature>
<name>A0AAD2CTL3_9STRA</name>
<dbReference type="PANTHER" id="PTHR23112">
    <property type="entry name" value="G PROTEIN-COUPLED RECEPTOR 157-RELATED"/>
    <property type="match status" value="1"/>
</dbReference>
<dbReference type="PANTHER" id="PTHR23112:SF0">
    <property type="entry name" value="TRANSMEMBRANE PROTEIN 116"/>
    <property type="match status" value="1"/>
</dbReference>
<feature type="compositionally biased region" description="Polar residues" evidence="5">
    <location>
        <begin position="438"/>
        <end position="447"/>
    </location>
</feature>
<dbReference type="GO" id="GO:0007189">
    <property type="term" value="P:adenylate cyclase-activating G protein-coupled receptor signaling pathway"/>
    <property type="evidence" value="ECO:0007669"/>
    <property type="project" value="TreeGrafter"/>
</dbReference>
<evidence type="ECO:0000313" key="8">
    <source>
        <dbReference type="Proteomes" id="UP001295423"/>
    </source>
</evidence>